<dbReference type="PROSITE" id="PS51029">
    <property type="entry name" value="MADF"/>
    <property type="match status" value="1"/>
</dbReference>
<keyword evidence="3" id="KW-1185">Reference proteome</keyword>
<dbReference type="GeneID" id="103308185"/>
<dbReference type="PANTHER" id="PTHR12243:SF69">
    <property type="entry name" value="SI:CH73-59F11.3"/>
    <property type="match status" value="1"/>
</dbReference>
<dbReference type="InterPro" id="IPR039353">
    <property type="entry name" value="TF_Adf1"/>
</dbReference>
<dbReference type="Pfam" id="PF10545">
    <property type="entry name" value="MADF_DNA_bdg"/>
    <property type="match status" value="1"/>
</dbReference>
<dbReference type="KEGG" id="api:103308185"/>
<accession>A0A8R1WYQ3</accession>
<name>A0A8R1WYQ3_ACYPI</name>
<dbReference type="OrthoDB" id="6627638at2759"/>
<dbReference type="GO" id="GO:0006357">
    <property type="term" value="P:regulation of transcription by RNA polymerase II"/>
    <property type="evidence" value="ECO:0007669"/>
    <property type="project" value="TreeGrafter"/>
</dbReference>
<protein>
    <recommendedName>
        <fullName evidence="1">MADF domain-containing protein</fullName>
    </recommendedName>
</protein>
<dbReference type="Proteomes" id="UP000007819">
    <property type="component" value="Unassembled WGS sequence"/>
</dbReference>
<dbReference type="InterPro" id="IPR006578">
    <property type="entry name" value="MADF-dom"/>
</dbReference>
<feature type="domain" description="MADF" evidence="1">
    <location>
        <begin position="12"/>
        <end position="115"/>
    </location>
</feature>
<dbReference type="EnsemblMetazoa" id="XM_008181145.1">
    <property type="protein sequence ID" value="XP_008179367.1"/>
    <property type="gene ID" value="LOC103308185"/>
</dbReference>
<organism evidence="2 3">
    <name type="scientific">Acyrthosiphon pisum</name>
    <name type="common">Pea aphid</name>
    <dbReference type="NCBI Taxonomy" id="7029"/>
    <lineage>
        <taxon>Eukaryota</taxon>
        <taxon>Metazoa</taxon>
        <taxon>Ecdysozoa</taxon>
        <taxon>Arthropoda</taxon>
        <taxon>Hexapoda</taxon>
        <taxon>Insecta</taxon>
        <taxon>Pterygota</taxon>
        <taxon>Neoptera</taxon>
        <taxon>Paraneoptera</taxon>
        <taxon>Hemiptera</taxon>
        <taxon>Sternorrhyncha</taxon>
        <taxon>Aphidomorpha</taxon>
        <taxon>Aphidoidea</taxon>
        <taxon>Aphididae</taxon>
        <taxon>Macrosiphini</taxon>
        <taxon>Acyrthosiphon</taxon>
    </lineage>
</organism>
<reference evidence="2" key="2">
    <citation type="submission" date="2022-06" db="UniProtKB">
        <authorList>
            <consortium name="EnsemblMetazoa"/>
        </authorList>
    </citation>
    <scope>IDENTIFICATION</scope>
</reference>
<sequence length="177" mass="20742">MTSDCANIIVEDFINEIENWSAIWDLKHDDYSNKNAKRNAWEAVISKFVPNFNDMSEAEKKVIGNSYQRKWKSLRDSYTRELAKQKNEIKSVSVTKFRKKYIFFDQLRFLDSTTKLTDDSIELSDHEGNLEEIDAVAEENINKMPCKGKPKKRHSDEDLLEVLKKLLSTRDKKKFGL</sequence>
<proteinExistence type="predicted"/>
<evidence type="ECO:0000313" key="3">
    <source>
        <dbReference type="Proteomes" id="UP000007819"/>
    </source>
</evidence>
<dbReference type="OMA" id="INEIENW"/>
<evidence type="ECO:0000313" key="2">
    <source>
        <dbReference type="EnsemblMetazoa" id="XP_008179367.1"/>
    </source>
</evidence>
<dbReference type="GO" id="GO:0005634">
    <property type="term" value="C:nucleus"/>
    <property type="evidence" value="ECO:0007669"/>
    <property type="project" value="TreeGrafter"/>
</dbReference>
<evidence type="ECO:0000259" key="1">
    <source>
        <dbReference type="PROSITE" id="PS51029"/>
    </source>
</evidence>
<reference evidence="3" key="1">
    <citation type="submission" date="2010-06" db="EMBL/GenBank/DDBJ databases">
        <authorList>
            <person name="Jiang H."/>
            <person name="Abraham K."/>
            <person name="Ali S."/>
            <person name="Alsbrooks S.L."/>
            <person name="Anim B.N."/>
            <person name="Anosike U.S."/>
            <person name="Attaway T."/>
            <person name="Bandaranaike D.P."/>
            <person name="Battles P.K."/>
            <person name="Bell S.N."/>
            <person name="Bell A.V."/>
            <person name="Beltran B."/>
            <person name="Bickham C."/>
            <person name="Bustamante Y."/>
            <person name="Caleb T."/>
            <person name="Canada A."/>
            <person name="Cardenas V."/>
            <person name="Carter K."/>
            <person name="Chacko J."/>
            <person name="Chandrabose M.N."/>
            <person name="Chavez D."/>
            <person name="Chavez A."/>
            <person name="Chen L."/>
            <person name="Chu H.-S."/>
            <person name="Claassen K.J."/>
            <person name="Cockrell R."/>
            <person name="Collins M."/>
            <person name="Cooper J.A."/>
            <person name="Cree A."/>
            <person name="Curry S.M."/>
            <person name="Da Y."/>
            <person name="Dao M.D."/>
            <person name="Das B."/>
            <person name="Davila M.-L."/>
            <person name="Davy-Carroll L."/>
            <person name="Denson S."/>
            <person name="Dinh H."/>
            <person name="Ebong V.E."/>
            <person name="Edwards J.R."/>
            <person name="Egan A."/>
            <person name="El-Daye J."/>
            <person name="Escobedo L."/>
            <person name="Fernandez S."/>
            <person name="Fernando P.R."/>
            <person name="Flagg N."/>
            <person name="Forbes L.D."/>
            <person name="Fowler R.G."/>
            <person name="Fu Q."/>
            <person name="Gabisi R.A."/>
            <person name="Ganer J."/>
            <person name="Garbino Pronczuk A."/>
            <person name="Garcia R.M."/>
            <person name="Garner T."/>
            <person name="Garrett T.E."/>
            <person name="Gonzalez D.A."/>
            <person name="Hamid H."/>
            <person name="Hawkins E.S."/>
            <person name="Hirani K."/>
            <person name="Hogues M.E."/>
            <person name="Hollins B."/>
            <person name="Hsiao C.-H."/>
            <person name="Jabil R."/>
            <person name="James M.L."/>
            <person name="Jhangiani S.N."/>
            <person name="Johnson B."/>
            <person name="Johnson Q."/>
            <person name="Joshi V."/>
            <person name="Kalu J.B."/>
            <person name="Kam C."/>
            <person name="Kashfia A."/>
            <person name="Keebler J."/>
            <person name="Kisamo H."/>
            <person name="Kovar C.L."/>
            <person name="Lago L.A."/>
            <person name="Lai C.-Y."/>
            <person name="Laidlaw J."/>
            <person name="Lara F."/>
            <person name="Le T.-K."/>
            <person name="Lee S.L."/>
            <person name="Legall F.H."/>
            <person name="Lemon S.J."/>
            <person name="Lewis L.R."/>
            <person name="Li B."/>
            <person name="Liu Y."/>
            <person name="Liu Y.-S."/>
            <person name="Lopez J."/>
            <person name="Lozado R.J."/>
            <person name="Lu J."/>
            <person name="Madu R.C."/>
            <person name="Maheshwari M."/>
            <person name="Maheshwari R."/>
            <person name="Malloy K."/>
            <person name="Martinez E."/>
            <person name="Mathew T."/>
            <person name="Mercado I.C."/>
            <person name="Mercado C."/>
            <person name="Meyer B."/>
            <person name="Montgomery K."/>
            <person name="Morgan M.B."/>
            <person name="Munidasa M."/>
            <person name="Nazareth L.V."/>
            <person name="Nelson J."/>
            <person name="Ng B.M."/>
            <person name="Nguyen N.B."/>
            <person name="Nguyen P.Q."/>
            <person name="Nguyen T."/>
            <person name="Obregon M."/>
            <person name="Okwuonu G.O."/>
            <person name="Onwere C.G."/>
            <person name="Orozco G."/>
            <person name="Parra A."/>
            <person name="Patel S."/>
            <person name="Patil S."/>
            <person name="Perez A."/>
            <person name="Perez Y."/>
            <person name="Pham C."/>
            <person name="Primus E.L."/>
            <person name="Pu L.-L."/>
            <person name="Puazo M."/>
            <person name="Qin X."/>
            <person name="Quiroz J.B."/>
            <person name="Reese J."/>
            <person name="Richards S."/>
            <person name="Rives C.M."/>
            <person name="Robberts R."/>
            <person name="Ruiz S.J."/>
            <person name="Ruiz M.J."/>
            <person name="Santibanez J."/>
            <person name="Schneider B.W."/>
            <person name="Sisson I."/>
            <person name="Smith M."/>
            <person name="Sodergren E."/>
            <person name="Song X.-Z."/>
            <person name="Song B.B."/>
            <person name="Summersgill H."/>
            <person name="Thelus R."/>
            <person name="Thornton R.D."/>
            <person name="Trejos Z.Y."/>
            <person name="Usmani K."/>
            <person name="Vattathil S."/>
            <person name="Villasana D."/>
            <person name="Walker D.L."/>
            <person name="Wang S."/>
            <person name="Wang K."/>
            <person name="White C.S."/>
            <person name="Williams A.C."/>
            <person name="Williamson J."/>
            <person name="Wilson K."/>
            <person name="Woghiren I.O."/>
            <person name="Woodworth J.R."/>
            <person name="Worley K.C."/>
            <person name="Wright R.A."/>
            <person name="Wu W."/>
            <person name="Young L."/>
            <person name="Zhang L."/>
            <person name="Zhang J."/>
            <person name="Zhu Y."/>
            <person name="Muzny D.M."/>
            <person name="Weinstock G."/>
            <person name="Gibbs R.A."/>
        </authorList>
    </citation>
    <scope>NUCLEOTIDE SEQUENCE [LARGE SCALE GENOMIC DNA]</scope>
    <source>
        <strain evidence="3">LSR1</strain>
    </source>
</reference>
<dbReference type="AlphaFoldDB" id="A0A8R1WYQ3"/>
<dbReference type="SMART" id="SM00595">
    <property type="entry name" value="MADF"/>
    <property type="match status" value="1"/>
</dbReference>
<dbReference type="GO" id="GO:0005667">
    <property type="term" value="C:transcription regulator complex"/>
    <property type="evidence" value="ECO:0007669"/>
    <property type="project" value="TreeGrafter"/>
</dbReference>
<dbReference type="PANTHER" id="PTHR12243">
    <property type="entry name" value="MADF DOMAIN TRANSCRIPTION FACTOR"/>
    <property type="match status" value="1"/>
</dbReference>
<dbReference type="RefSeq" id="XP_008179367.1">
    <property type="nucleotide sequence ID" value="XM_008181145.1"/>
</dbReference>